<dbReference type="SMART" id="SM01180">
    <property type="entry name" value="DWNN"/>
    <property type="match status" value="1"/>
</dbReference>
<name>A0A813JSR5_POLGL</name>
<gene>
    <name evidence="2" type="ORF">PGLA2088_LOCUS24781</name>
</gene>
<dbReference type="Pfam" id="PF08783">
    <property type="entry name" value="DWNN"/>
    <property type="match status" value="1"/>
</dbReference>
<dbReference type="Gene3D" id="3.30.40.10">
    <property type="entry name" value="Zinc/RING finger domain, C3HC4 (zinc finger)"/>
    <property type="match status" value="1"/>
</dbReference>
<sequence length="199" mass="22554">MMGQTRLDKNSVFFRFASEGNVLEKVEFYGREIAVGDLRHTIAERKNIPKVDVMLVNEGTNEVYSRDGMMLQRNVSVVVRRTPVQTRKKAAVLQVEGNDAWSRVPAEQAAPKVVEPEKPEKRTACPPEYLCPLCRKIFDKPSISRCCGRSACSKCFEERRSDSCALCSKQWDIEQPRVPNLRLAEIVGSLDLDYFDIPG</sequence>
<evidence type="ECO:0000313" key="2">
    <source>
        <dbReference type="EMBL" id="CAE8686027.1"/>
    </source>
</evidence>
<dbReference type="GO" id="GO:0008270">
    <property type="term" value="F:zinc ion binding"/>
    <property type="evidence" value="ECO:0007669"/>
    <property type="project" value="InterPro"/>
</dbReference>
<reference evidence="2" key="1">
    <citation type="submission" date="2021-02" db="EMBL/GenBank/DDBJ databases">
        <authorList>
            <person name="Dougan E. K."/>
            <person name="Rhodes N."/>
            <person name="Thang M."/>
            <person name="Chan C."/>
        </authorList>
    </citation>
    <scope>NUCLEOTIDE SEQUENCE</scope>
</reference>
<organism evidence="2 3">
    <name type="scientific">Polarella glacialis</name>
    <name type="common">Dinoflagellate</name>
    <dbReference type="NCBI Taxonomy" id="89957"/>
    <lineage>
        <taxon>Eukaryota</taxon>
        <taxon>Sar</taxon>
        <taxon>Alveolata</taxon>
        <taxon>Dinophyceae</taxon>
        <taxon>Suessiales</taxon>
        <taxon>Suessiaceae</taxon>
        <taxon>Polarella</taxon>
    </lineage>
</organism>
<evidence type="ECO:0000313" key="3">
    <source>
        <dbReference type="Proteomes" id="UP000626109"/>
    </source>
</evidence>
<accession>A0A813JSR5</accession>
<dbReference type="PROSITE" id="PS51282">
    <property type="entry name" value="DWNN"/>
    <property type="match status" value="1"/>
</dbReference>
<dbReference type="EMBL" id="CAJNNW010026525">
    <property type="protein sequence ID" value="CAE8686027.1"/>
    <property type="molecule type" value="Genomic_DNA"/>
</dbReference>
<comment type="caution">
    <text evidence="2">The sequence shown here is derived from an EMBL/GenBank/DDBJ whole genome shotgun (WGS) entry which is preliminary data.</text>
</comment>
<dbReference type="Gene3D" id="3.10.20.90">
    <property type="entry name" value="Phosphatidylinositol 3-kinase Catalytic Subunit, Chain A, domain 1"/>
    <property type="match status" value="1"/>
</dbReference>
<proteinExistence type="predicted"/>
<protein>
    <recommendedName>
        <fullName evidence="1">DWNN domain-containing protein</fullName>
    </recommendedName>
</protein>
<feature type="domain" description="DWNN" evidence="1">
    <location>
        <begin position="12"/>
        <end position="83"/>
    </location>
</feature>
<dbReference type="InterPro" id="IPR013083">
    <property type="entry name" value="Znf_RING/FYVE/PHD"/>
</dbReference>
<feature type="non-terminal residue" evidence="2">
    <location>
        <position position="199"/>
    </location>
</feature>
<dbReference type="SUPFAM" id="SSF57850">
    <property type="entry name" value="RING/U-box"/>
    <property type="match status" value="1"/>
</dbReference>
<dbReference type="InterPro" id="IPR014891">
    <property type="entry name" value="DWNN_domain"/>
</dbReference>
<dbReference type="Proteomes" id="UP000626109">
    <property type="component" value="Unassembled WGS sequence"/>
</dbReference>
<dbReference type="AlphaFoldDB" id="A0A813JSR5"/>
<evidence type="ECO:0000259" key="1">
    <source>
        <dbReference type="PROSITE" id="PS51282"/>
    </source>
</evidence>